<dbReference type="PROSITE" id="PS00133">
    <property type="entry name" value="CARBOXYPEPT_ZN_2"/>
    <property type="match status" value="1"/>
</dbReference>
<evidence type="ECO:0000256" key="5">
    <source>
        <dbReference type="ARBA" id="ARBA00022645"/>
    </source>
</evidence>
<dbReference type="InterPro" id="IPR057247">
    <property type="entry name" value="CARBOXYPEPT_ZN_2"/>
</dbReference>
<evidence type="ECO:0000256" key="15">
    <source>
        <dbReference type="SAM" id="SignalP"/>
    </source>
</evidence>
<dbReference type="PROSITE" id="PS00132">
    <property type="entry name" value="CARBOXYPEPT_ZN_1"/>
    <property type="match status" value="1"/>
</dbReference>
<feature type="signal peptide" evidence="15">
    <location>
        <begin position="1"/>
        <end position="39"/>
    </location>
</feature>
<evidence type="ECO:0000256" key="12">
    <source>
        <dbReference type="ARBA" id="ARBA00023157"/>
    </source>
</evidence>
<dbReference type="PANTHER" id="PTHR11705:SF156">
    <property type="entry name" value="RH39904P-RELATED"/>
    <property type="match status" value="1"/>
</dbReference>
<feature type="chain" id="PRO_5001994040" evidence="15">
    <location>
        <begin position="40"/>
        <end position="449"/>
    </location>
</feature>
<dbReference type="GO" id="GO:0004181">
    <property type="term" value="F:metallocarboxypeptidase activity"/>
    <property type="evidence" value="ECO:0007669"/>
    <property type="project" value="InterPro"/>
</dbReference>
<organism evidence="17">
    <name type="scientific">Zeugodacus cucurbitae</name>
    <name type="common">Melon fruit fly</name>
    <name type="synonym">Bactrocera cucurbitae</name>
    <dbReference type="NCBI Taxonomy" id="28588"/>
    <lineage>
        <taxon>Eukaryota</taxon>
        <taxon>Metazoa</taxon>
        <taxon>Ecdysozoa</taxon>
        <taxon>Arthropoda</taxon>
        <taxon>Hexapoda</taxon>
        <taxon>Insecta</taxon>
        <taxon>Pterygota</taxon>
        <taxon>Neoptera</taxon>
        <taxon>Endopterygota</taxon>
        <taxon>Diptera</taxon>
        <taxon>Brachycera</taxon>
        <taxon>Muscomorpha</taxon>
        <taxon>Tephritoidea</taxon>
        <taxon>Tephritidae</taxon>
        <taxon>Zeugodacus</taxon>
        <taxon>Zeugodacus</taxon>
    </lineage>
</organism>
<keyword evidence="9" id="KW-0378">Hydrolase</keyword>
<dbReference type="AlphaFoldDB" id="A0A0A1WPM7"/>
<evidence type="ECO:0000256" key="3">
    <source>
        <dbReference type="ARBA" id="ARBA00005988"/>
    </source>
</evidence>
<keyword evidence="12" id="KW-1015">Disulfide bond</keyword>
<dbReference type="CDD" id="cd03860">
    <property type="entry name" value="M14_CP_A-B_like"/>
    <property type="match status" value="1"/>
</dbReference>
<dbReference type="MEROPS" id="M14.A09"/>
<dbReference type="PANTHER" id="PTHR11705">
    <property type="entry name" value="PROTEASE FAMILY M14 CARBOXYPEPTIDASE A,B"/>
    <property type="match status" value="1"/>
</dbReference>
<evidence type="ECO:0000256" key="10">
    <source>
        <dbReference type="ARBA" id="ARBA00022833"/>
    </source>
</evidence>
<keyword evidence="4" id="KW-0964">Secreted</keyword>
<comment type="similarity">
    <text evidence="3 14">Belongs to the peptidase M14 family.</text>
</comment>
<dbReference type="InterPro" id="IPR003146">
    <property type="entry name" value="M14A_act_pep"/>
</dbReference>
<evidence type="ECO:0000256" key="13">
    <source>
        <dbReference type="ARBA" id="ARBA00057299"/>
    </source>
</evidence>
<feature type="active site" description="Proton donor/acceptor" evidence="14">
    <location>
        <position position="406"/>
    </location>
</feature>
<dbReference type="Pfam" id="PF00246">
    <property type="entry name" value="Peptidase_M14"/>
    <property type="match status" value="1"/>
</dbReference>
<dbReference type="PRINTS" id="PR00765">
    <property type="entry name" value="CRBOXYPTASEA"/>
</dbReference>
<evidence type="ECO:0000256" key="1">
    <source>
        <dbReference type="ARBA" id="ARBA00001947"/>
    </source>
</evidence>
<evidence type="ECO:0000256" key="11">
    <source>
        <dbReference type="ARBA" id="ARBA00023049"/>
    </source>
</evidence>
<dbReference type="GO" id="GO:0005615">
    <property type="term" value="C:extracellular space"/>
    <property type="evidence" value="ECO:0007669"/>
    <property type="project" value="TreeGrafter"/>
</dbReference>
<evidence type="ECO:0000256" key="7">
    <source>
        <dbReference type="ARBA" id="ARBA00022723"/>
    </source>
</evidence>
<keyword evidence="8 15" id="KW-0732">Signal</keyword>
<evidence type="ECO:0000256" key="8">
    <source>
        <dbReference type="ARBA" id="ARBA00022729"/>
    </source>
</evidence>
<evidence type="ECO:0000256" key="9">
    <source>
        <dbReference type="ARBA" id="ARBA00022801"/>
    </source>
</evidence>
<dbReference type="SMART" id="SM00631">
    <property type="entry name" value="Zn_pept"/>
    <property type="match status" value="1"/>
</dbReference>
<feature type="domain" description="Peptidase M14" evidence="16">
    <location>
        <begin position="141"/>
        <end position="443"/>
    </location>
</feature>
<dbReference type="FunFam" id="3.40.630.10:FF:000040">
    <property type="entry name" value="zinc carboxypeptidase"/>
    <property type="match status" value="1"/>
</dbReference>
<reference evidence="17" key="1">
    <citation type="submission" date="2014-11" db="EMBL/GenBank/DDBJ databases">
        <authorList>
            <person name="Geib S."/>
        </authorList>
    </citation>
    <scope>NUCLEOTIDE SEQUENCE</scope>
</reference>
<dbReference type="InterPro" id="IPR057246">
    <property type="entry name" value="CARBOXYPEPT_ZN_1"/>
</dbReference>
<dbReference type="SUPFAM" id="SSF53187">
    <property type="entry name" value="Zn-dependent exopeptidases"/>
    <property type="match status" value="1"/>
</dbReference>
<comment type="subcellular location">
    <subcellularLocation>
        <location evidence="2">Secreted</location>
    </subcellularLocation>
</comment>
<dbReference type="SUPFAM" id="SSF54897">
    <property type="entry name" value="Protease propeptides/inhibitors"/>
    <property type="match status" value="1"/>
</dbReference>
<evidence type="ECO:0000256" key="2">
    <source>
        <dbReference type="ARBA" id="ARBA00004613"/>
    </source>
</evidence>
<dbReference type="GO" id="GO:0006508">
    <property type="term" value="P:proteolysis"/>
    <property type="evidence" value="ECO:0007669"/>
    <property type="project" value="UniProtKB-KW"/>
</dbReference>
<keyword evidence="11" id="KW-0482">Metalloprotease</keyword>
<dbReference type="PROSITE" id="PS52035">
    <property type="entry name" value="PEPTIDASE_M14"/>
    <property type="match status" value="1"/>
</dbReference>
<dbReference type="InterPro" id="IPR036990">
    <property type="entry name" value="M14A-like_propep"/>
</dbReference>
<protein>
    <submittedName>
        <fullName evidence="17">Zinc carboxypeptidase A 1</fullName>
    </submittedName>
</protein>
<gene>
    <name evidence="17" type="primary">CG17633_2</name>
    <name evidence="17" type="ORF">g.56848</name>
</gene>
<dbReference type="InterPro" id="IPR000834">
    <property type="entry name" value="Peptidase_M14"/>
</dbReference>
<keyword evidence="7" id="KW-0479">Metal-binding</keyword>
<proteinExistence type="inferred from homology"/>
<dbReference type="Gene3D" id="3.30.70.340">
    <property type="entry name" value="Metallocarboxypeptidase-like"/>
    <property type="match status" value="1"/>
</dbReference>
<name>A0A0A1WPM7_ZEUCU</name>
<comment type="cofactor">
    <cofactor evidence="1">
        <name>Zn(2+)</name>
        <dbReference type="ChEBI" id="CHEBI:29105"/>
    </cofactor>
</comment>
<comment type="function">
    <text evidence="13">Involved in the digestion of the blood meal.</text>
</comment>
<feature type="non-terminal residue" evidence="17">
    <location>
        <position position="1"/>
    </location>
</feature>
<dbReference type="Gene3D" id="3.40.630.10">
    <property type="entry name" value="Zn peptidases"/>
    <property type="match status" value="1"/>
</dbReference>
<evidence type="ECO:0000259" key="16">
    <source>
        <dbReference type="PROSITE" id="PS52035"/>
    </source>
</evidence>
<keyword evidence="10" id="KW-0862">Zinc</keyword>
<evidence type="ECO:0000256" key="4">
    <source>
        <dbReference type="ARBA" id="ARBA00022525"/>
    </source>
</evidence>
<keyword evidence="5 17" id="KW-0121">Carboxypeptidase</keyword>
<accession>A0A0A1WPM7</accession>
<keyword evidence="6" id="KW-0645">Protease</keyword>
<dbReference type="Pfam" id="PF02244">
    <property type="entry name" value="Propep_M14"/>
    <property type="match status" value="1"/>
</dbReference>
<reference evidence="17" key="2">
    <citation type="journal article" date="2015" name="Gigascience">
        <title>Reconstructing a comprehensive transcriptome assembly of a white-pupal translocated strain of the pest fruit fly Bactrocera cucurbitae.</title>
        <authorList>
            <person name="Sim S.B."/>
            <person name="Calla B."/>
            <person name="Hall B."/>
            <person name="DeRego T."/>
            <person name="Geib S.M."/>
        </authorList>
    </citation>
    <scope>NUCLEOTIDE SEQUENCE</scope>
</reference>
<evidence type="ECO:0000256" key="14">
    <source>
        <dbReference type="PROSITE-ProRule" id="PRU01379"/>
    </source>
</evidence>
<evidence type="ECO:0000256" key="6">
    <source>
        <dbReference type="ARBA" id="ARBA00022670"/>
    </source>
</evidence>
<dbReference type="EMBL" id="GBXI01013288">
    <property type="protein sequence ID" value="JAD01004.1"/>
    <property type="molecule type" value="Transcribed_RNA"/>
</dbReference>
<sequence length="449" mass="51047">NSWHHRCVRSFVFSARNMWQQLGLLVLLGLAAVDNFATAERVRYDNYHVYELQPQNAAQLAVVKELDGSSDTLLFLDAVHYLNKKINVLVAPQRVADLLRVLQSADVPYQLVEENAQKSLDVEEELVADPNRRSGDYTWREYHELDDTYAWLRMLTEKYPEQVSLFVAGKSYEGREILGLKISYSSSRAEEAARATKPGIFIEGGMHAREWISPATTTYIINQLLTSTNADVRKVAESYVWYVVPHSNPDGYVYTHTTNRLWRKTRTPYGNCFGADPNRNWDFHWNEVGSSNNPCSDTYAGPKAFSEVETRTLADYISTLKRQLFLYLSFHSYSQLLLFPYGHTGELPSNYKDLKRVFDVAISAVSNRYGTRYTGGNVYDAIYPAAGASLDWAYGKMGVPYSYCFELRPSGSGFWSGFRLPADQIIPTSEEIMDSMLAMIKEIGTSTKM</sequence>
<evidence type="ECO:0000313" key="17">
    <source>
        <dbReference type="EMBL" id="JAD01004.1"/>
    </source>
</evidence>
<dbReference type="GO" id="GO:0008270">
    <property type="term" value="F:zinc ion binding"/>
    <property type="evidence" value="ECO:0007669"/>
    <property type="project" value="InterPro"/>
</dbReference>